<feature type="transmembrane region" description="Helical" evidence="6">
    <location>
        <begin position="20"/>
        <end position="42"/>
    </location>
</feature>
<name>A0A4Q7J083_9PSEU</name>
<dbReference type="Proteomes" id="UP000292003">
    <property type="component" value="Unassembled WGS sequence"/>
</dbReference>
<dbReference type="InterPro" id="IPR011701">
    <property type="entry name" value="MFS"/>
</dbReference>
<evidence type="ECO:0000256" key="5">
    <source>
        <dbReference type="ARBA" id="ARBA00023136"/>
    </source>
</evidence>
<accession>A0A4Q7J083</accession>
<dbReference type="GO" id="GO:0005886">
    <property type="term" value="C:plasma membrane"/>
    <property type="evidence" value="ECO:0007669"/>
    <property type="project" value="UniProtKB-SubCell"/>
</dbReference>
<evidence type="ECO:0000256" key="6">
    <source>
        <dbReference type="SAM" id="Phobius"/>
    </source>
</evidence>
<dbReference type="PANTHER" id="PTHR23513:SF6">
    <property type="entry name" value="MAJOR FACILITATOR SUPERFAMILY ASSOCIATED DOMAIN-CONTAINING PROTEIN"/>
    <property type="match status" value="1"/>
</dbReference>
<feature type="transmembrane region" description="Helical" evidence="6">
    <location>
        <begin position="379"/>
        <end position="396"/>
    </location>
</feature>
<feature type="transmembrane region" description="Helical" evidence="6">
    <location>
        <begin position="76"/>
        <end position="97"/>
    </location>
</feature>
<comment type="caution">
    <text evidence="7">The sequence shown here is derived from an EMBL/GenBank/DDBJ whole genome shotgun (WGS) entry which is preliminary data.</text>
</comment>
<feature type="transmembrane region" description="Helical" evidence="6">
    <location>
        <begin position="352"/>
        <end position="373"/>
    </location>
</feature>
<dbReference type="Pfam" id="PF07690">
    <property type="entry name" value="MFS_1"/>
    <property type="match status" value="1"/>
</dbReference>
<keyword evidence="2" id="KW-1003">Cell membrane</keyword>
<evidence type="ECO:0000313" key="8">
    <source>
        <dbReference type="Proteomes" id="UP000292003"/>
    </source>
</evidence>
<dbReference type="CDD" id="cd06173">
    <property type="entry name" value="MFS_MefA_like"/>
    <property type="match status" value="1"/>
</dbReference>
<proteinExistence type="predicted"/>
<dbReference type="Gene3D" id="1.20.1250.20">
    <property type="entry name" value="MFS general substrate transporter like domains"/>
    <property type="match status" value="1"/>
</dbReference>
<feature type="transmembrane region" description="Helical" evidence="6">
    <location>
        <begin position="287"/>
        <end position="305"/>
    </location>
</feature>
<dbReference type="GO" id="GO:0022857">
    <property type="term" value="F:transmembrane transporter activity"/>
    <property type="evidence" value="ECO:0007669"/>
    <property type="project" value="InterPro"/>
</dbReference>
<evidence type="ECO:0000256" key="1">
    <source>
        <dbReference type="ARBA" id="ARBA00004651"/>
    </source>
</evidence>
<organism evidence="7 8">
    <name type="scientific">Amycolatopsis suaedae</name>
    <dbReference type="NCBI Taxonomy" id="2510978"/>
    <lineage>
        <taxon>Bacteria</taxon>
        <taxon>Bacillati</taxon>
        <taxon>Actinomycetota</taxon>
        <taxon>Actinomycetes</taxon>
        <taxon>Pseudonocardiales</taxon>
        <taxon>Pseudonocardiaceae</taxon>
        <taxon>Amycolatopsis</taxon>
    </lineage>
</organism>
<keyword evidence="8" id="KW-1185">Reference proteome</keyword>
<feature type="transmembrane region" description="Helical" evidence="6">
    <location>
        <begin position="103"/>
        <end position="124"/>
    </location>
</feature>
<feature type="transmembrane region" description="Helical" evidence="6">
    <location>
        <begin position="311"/>
        <end position="331"/>
    </location>
</feature>
<protein>
    <submittedName>
        <fullName evidence="7">MFS transporter</fullName>
    </submittedName>
</protein>
<keyword evidence="5 6" id="KW-0472">Membrane</keyword>
<dbReference type="InterPro" id="IPR036259">
    <property type="entry name" value="MFS_trans_sf"/>
</dbReference>
<evidence type="ECO:0000313" key="7">
    <source>
        <dbReference type="EMBL" id="RZQ59942.1"/>
    </source>
</evidence>
<feature type="transmembrane region" description="Helical" evidence="6">
    <location>
        <begin position="223"/>
        <end position="246"/>
    </location>
</feature>
<feature type="transmembrane region" description="Helical" evidence="6">
    <location>
        <begin position="48"/>
        <end position="69"/>
    </location>
</feature>
<dbReference type="SUPFAM" id="SSF103473">
    <property type="entry name" value="MFS general substrate transporter"/>
    <property type="match status" value="1"/>
</dbReference>
<reference evidence="7 8" key="1">
    <citation type="submission" date="2019-02" db="EMBL/GenBank/DDBJ databases">
        <title>Draft genome sequence of Amycolatopsis sp. 8-3EHSu isolated from roots of Suaeda maritima.</title>
        <authorList>
            <person name="Duangmal K."/>
            <person name="Chantavorakit T."/>
        </authorList>
    </citation>
    <scope>NUCLEOTIDE SEQUENCE [LARGE SCALE GENOMIC DNA]</scope>
    <source>
        <strain evidence="7 8">8-3EHSu</strain>
    </source>
</reference>
<evidence type="ECO:0000256" key="3">
    <source>
        <dbReference type="ARBA" id="ARBA00022692"/>
    </source>
</evidence>
<keyword evidence="3 6" id="KW-0812">Transmembrane</keyword>
<evidence type="ECO:0000256" key="2">
    <source>
        <dbReference type="ARBA" id="ARBA00022475"/>
    </source>
</evidence>
<comment type="subcellular location">
    <subcellularLocation>
        <location evidence="1">Cell membrane</location>
        <topology evidence="1">Multi-pass membrane protein</topology>
    </subcellularLocation>
</comment>
<sequence length="411" mass="43084">MSVKLWHHGDFRRLWAGDTVTQFGTFVSLTVLPLVAATALAVTPFEMGLLSAAEHAAFLLFGLPAGVWIDRMRRKPLMISANVVRGVALLTVPVAWWTGVLSLPHLLVVALAVGVCTLFFDVAYQSYLPSLVGREHLVEGNAKLQASQSVAQVAGPGVGGGLAQLAGAANAVALTGLSYLASAVLLRRIRAVEPPPERDPGRRLTTEVAEGLRFVFGNPNLRAIVGCTGTANLASGAFVAMEILFLTRDLRLSAGAVGVVLAIGGAGGVLGALTAGWWARRVGQARTILISALTSMPVLLLVPLAEPGWGAVLVAGALAVYGYGVIVYNVAQVSYRQAICPDRLLGRMNASIRFVVWGLLPVGQLAGGVLGEWLGVRGAIWAAAVVSALCGLWVLFSPLRRLRNLPSEVAA</sequence>
<dbReference type="AlphaFoldDB" id="A0A4Q7J083"/>
<evidence type="ECO:0000256" key="4">
    <source>
        <dbReference type="ARBA" id="ARBA00022989"/>
    </source>
</evidence>
<keyword evidence="4 6" id="KW-1133">Transmembrane helix</keyword>
<feature type="transmembrane region" description="Helical" evidence="6">
    <location>
        <begin position="252"/>
        <end position="275"/>
    </location>
</feature>
<dbReference type="OrthoDB" id="9815525at2"/>
<dbReference type="EMBL" id="SFCC01000020">
    <property type="protein sequence ID" value="RZQ59942.1"/>
    <property type="molecule type" value="Genomic_DNA"/>
</dbReference>
<gene>
    <name evidence="7" type="ORF">EWH70_31415</name>
</gene>
<dbReference type="PANTHER" id="PTHR23513">
    <property type="entry name" value="INTEGRAL MEMBRANE EFFLUX PROTEIN-RELATED"/>
    <property type="match status" value="1"/>
</dbReference>